<evidence type="ECO:0000313" key="1">
    <source>
        <dbReference type="EMBL" id="VAX17968.1"/>
    </source>
</evidence>
<feature type="non-terminal residue" evidence="1">
    <location>
        <position position="109"/>
    </location>
</feature>
<name>A0A3B1C2C5_9ZZZZ</name>
<organism evidence="1">
    <name type="scientific">hydrothermal vent metagenome</name>
    <dbReference type="NCBI Taxonomy" id="652676"/>
    <lineage>
        <taxon>unclassified sequences</taxon>
        <taxon>metagenomes</taxon>
        <taxon>ecological metagenomes</taxon>
    </lineage>
</organism>
<evidence type="ECO:0008006" key="2">
    <source>
        <dbReference type="Google" id="ProtNLM"/>
    </source>
</evidence>
<proteinExistence type="predicted"/>
<dbReference type="Gene3D" id="3.40.50.1010">
    <property type="entry name" value="5'-nuclease"/>
    <property type="match status" value="1"/>
</dbReference>
<accession>A0A3B1C2C5</accession>
<dbReference type="AlphaFoldDB" id="A0A3B1C2C5"/>
<protein>
    <recommendedName>
        <fullName evidence="2">NYN domain-containing protein</fullName>
    </recommendedName>
</protein>
<sequence length="109" mass="13091">MPRIMVFIDGTWLYSNLRHLAKESEQASFFIDYGILPSVLQNELETRDNLPTCDLVRTHLFGSYPVNYSLEDEERARRRKEFFTLLREDYHYEVEAFPIDYQGRKILHD</sequence>
<dbReference type="EMBL" id="UOGB01000095">
    <property type="protein sequence ID" value="VAX17968.1"/>
    <property type="molecule type" value="Genomic_DNA"/>
</dbReference>
<reference evidence="1" key="1">
    <citation type="submission" date="2018-06" db="EMBL/GenBank/DDBJ databases">
        <authorList>
            <person name="Zhirakovskaya E."/>
        </authorList>
    </citation>
    <scope>NUCLEOTIDE SEQUENCE</scope>
</reference>
<gene>
    <name evidence="1" type="ORF">MNBD_NITROSPINAE03-592</name>
</gene>